<gene>
    <name evidence="2" type="ORF">CKO28_03130</name>
</gene>
<name>A0ABS1DA87_9PROT</name>
<sequence>MQTASRIAELEVGSVFTESAPLKSRLVAILAPTRSLRKMARTTRQRVASDIRRSLKERQT</sequence>
<dbReference type="Proteomes" id="UP001296873">
    <property type="component" value="Unassembled WGS sequence"/>
</dbReference>
<dbReference type="EMBL" id="NRRL01000003">
    <property type="protein sequence ID" value="MBK1667037.1"/>
    <property type="molecule type" value="Genomic_DNA"/>
</dbReference>
<dbReference type="RefSeq" id="WP_200339099.1">
    <property type="nucleotide sequence ID" value="NZ_NRRL01000003.1"/>
</dbReference>
<protein>
    <submittedName>
        <fullName evidence="2">Uncharacterized protein</fullName>
    </submittedName>
</protein>
<accession>A0ABS1DA87</accession>
<reference evidence="2 3" key="1">
    <citation type="journal article" date="2020" name="Microorganisms">
        <title>Osmotic Adaptation and Compatible Solute Biosynthesis of Phototrophic Bacteria as Revealed from Genome Analyses.</title>
        <authorList>
            <person name="Imhoff J.F."/>
            <person name="Rahn T."/>
            <person name="Kunzel S."/>
            <person name="Keller A."/>
            <person name="Neulinger S.C."/>
        </authorList>
    </citation>
    <scope>NUCLEOTIDE SEQUENCE [LARGE SCALE GENOMIC DNA]</scope>
    <source>
        <strain evidence="2 3">DSM 9895</strain>
    </source>
</reference>
<feature type="region of interest" description="Disordered" evidence="1">
    <location>
        <begin position="40"/>
        <end position="60"/>
    </location>
</feature>
<feature type="compositionally biased region" description="Basic and acidic residues" evidence="1">
    <location>
        <begin position="47"/>
        <end position="60"/>
    </location>
</feature>
<comment type="caution">
    <text evidence="2">The sequence shown here is derived from an EMBL/GenBank/DDBJ whole genome shotgun (WGS) entry which is preliminary data.</text>
</comment>
<proteinExistence type="predicted"/>
<evidence type="ECO:0000313" key="3">
    <source>
        <dbReference type="Proteomes" id="UP001296873"/>
    </source>
</evidence>
<evidence type="ECO:0000256" key="1">
    <source>
        <dbReference type="SAM" id="MobiDB-lite"/>
    </source>
</evidence>
<organism evidence="2 3">
    <name type="scientific">Rhodovibrio sodomensis</name>
    <dbReference type="NCBI Taxonomy" id="1088"/>
    <lineage>
        <taxon>Bacteria</taxon>
        <taxon>Pseudomonadati</taxon>
        <taxon>Pseudomonadota</taxon>
        <taxon>Alphaproteobacteria</taxon>
        <taxon>Rhodospirillales</taxon>
        <taxon>Rhodovibrionaceae</taxon>
        <taxon>Rhodovibrio</taxon>
    </lineage>
</organism>
<keyword evidence="3" id="KW-1185">Reference proteome</keyword>
<evidence type="ECO:0000313" key="2">
    <source>
        <dbReference type="EMBL" id="MBK1667037.1"/>
    </source>
</evidence>